<comment type="subcellular location">
    <subcellularLocation>
        <location evidence="2">Cytoplasm</location>
        <location evidence="2">Cytoskeleton</location>
        <location evidence="2">Spindle</location>
    </subcellularLocation>
    <subcellularLocation>
        <location evidence="1">Nucleus</location>
    </subcellularLocation>
</comment>
<evidence type="ECO:0000313" key="9">
    <source>
        <dbReference type="EMBL" id="CAF1504604.1"/>
    </source>
</evidence>
<dbReference type="InterPro" id="IPR005635">
    <property type="entry name" value="Inner_centromere_prot_ARK-bd"/>
</dbReference>
<dbReference type="Pfam" id="PF03941">
    <property type="entry name" value="INCENP_ARK-bind"/>
    <property type="match status" value="1"/>
</dbReference>
<keyword evidence="5" id="KW-0206">Cytoskeleton</keyword>
<gene>
    <name evidence="8" type="ORF">BJG266_LOCUS5276</name>
    <name evidence="9" type="ORF">QVE165_LOCUS43723</name>
</gene>
<dbReference type="Gene3D" id="6.10.250.2990">
    <property type="match status" value="1"/>
</dbReference>
<accession>A0A815TS70</accession>
<evidence type="ECO:0000256" key="3">
    <source>
        <dbReference type="ARBA" id="ARBA00010042"/>
    </source>
</evidence>
<dbReference type="AlphaFoldDB" id="A0A815TS70"/>
<evidence type="ECO:0000313" key="8">
    <source>
        <dbReference type="EMBL" id="CAF0802370.1"/>
    </source>
</evidence>
<evidence type="ECO:0000256" key="5">
    <source>
        <dbReference type="ARBA" id="ARBA00023212"/>
    </source>
</evidence>
<dbReference type="GO" id="GO:0005634">
    <property type="term" value="C:nucleus"/>
    <property type="evidence" value="ECO:0007669"/>
    <property type="project" value="UniProtKB-SubCell"/>
</dbReference>
<evidence type="ECO:0000259" key="7">
    <source>
        <dbReference type="Pfam" id="PF03941"/>
    </source>
</evidence>
<dbReference type="EMBL" id="CAJNOM010000568">
    <property type="protein sequence ID" value="CAF1504604.1"/>
    <property type="molecule type" value="Genomic_DNA"/>
</dbReference>
<protein>
    <recommendedName>
        <fullName evidence="7">Inner centromere protein ARK-binding domain-containing protein</fullName>
    </recommendedName>
</protein>
<proteinExistence type="inferred from homology"/>
<dbReference type="Proteomes" id="UP000663877">
    <property type="component" value="Unassembled WGS sequence"/>
</dbReference>
<dbReference type="GO" id="GO:0005819">
    <property type="term" value="C:spindle"/>
    <property type="evidence" value="ECO:0007669"/>
    <property type="project" value="UniProtKB-SubCell"/>
</dbReference>
<comment type="similarity">
    <text evidence="3">Belongs to the INCENP family.</text>
</comment>
<evidence type="ECO:0000256" key="6">
    <source>
        <dbReference type="ARBA" id="ARBA00023242"/>
    </source>
</evidence>
<keyword evidence="4" id="KW-0963">Cytoplasm</keyword>
<feature type="domain" description="Inner centromere protein ARK-binding" evidence="7">
    <location>
        <begin position="95"/>
        <end position="145"/>
    </location>
</feature>
<keyword evidence="6" id="KW-0539">Nucleus</keyword>
<sequence>MAFCNPCLRPADSSVLTSVKYPSKSITTLLRRRLFKKSSSLPKCQSPIHRPIRKQQSNRKFQRMKGSNIIQEVICEKENQTMDLMSNYDMTVFHDDELDDTQVALSHRQSKKIPRWARKSQLQLAIVNQIYYNDKNPEEIFGSIQLEHAHQMVDSIELWNTEVPLIYSYSTLPPNFV</sequence>
<evidence type="ECO:0000256" key="4">
    <source>
        <dbReference type="ARBA" id="ARBA00022490"/>
    </source>
</evidence>
<evidence type="ECO:0000313" key="10">
    <source>
        <dbReference type="Proteomes" id="UP000663832"/>
    </source>
</evidence>
<comment type="caution">
    <text evidence="9">The sequence shown here is derived from an EMBL/GenBank/DDBJ whole genome shotgun (WGS) entry which is preliminary data.</text>
</comment>
<dbReference type="Proteomes" id="UP000663832">
    <property type="component" value="Unassembled WGS sequence"/>
</dbReference>
<reference evidence="9" key="1">
    <citation type="submission" date="2021-02" db="EMBL/GenBank/DDBJ databases">
        <authorList>
            <person name="Nowell W R."/>
        </authorList>
    </citation>
    <scope>NUCLEOTIDE SEQUENCE</scope>
</reference>
<organism evidence="9 10">
    <name type="scientific">Adineta steineri</name>
    <dbReference type="NCBI Taxonomy" id="433720"/>
    <lineage>
        <taxon>Eukaryota</taxon>
        <taxon>Metazoa</taxon>
        <taxon>Spiralia</taxon>
        <taxon>Gnathifera</taxon>
        <taxon>Rotifera</taxon>
        <taxon>Eurotatoria</taxon>
        <taxon>Bdelloidea</taxon>
        <taxon>Adinetida</taxon>
        <taxon>Adinetidae</taxon>
        <taxon>Adineta</taxon>
    </lineage>
</organism>
<keyword evidence="10" id="KW-1185">Reference proteome</keyword>
<name>A0A815TS70_9BILA</name>
<dbReference type="OrthoDB" id="9975177at2759"/>
<dbReference type="EMBL" id="CAJNOI010000013">
    <property type="protein sequence ID" value="CAF0802370.1"/>
    <property type="molecule type" value="Genomic_DNA"/>
</dbReference>
<evidence type="ECO:0000256" key="1">
    <source>
        <dbReference type="ARBA" id="ARBA00004123"/>
    </source>
</evidence>
<evidence type="ECO:0000256" key="2">
    <source>
        <dbReference type="ARBA" id="ARBA00004186"/>
    </source>
</evidence>